<dbReference type="Proteomes" id="UP000613580">
    <property type="component" value="Unassembled WGS sequence"/>
</dbReference>
<feature type="domain" description="WSC" evidence="4">
    <location>
        <begin position="40"/>
        <end position="133"/>
    </location>
</feature>
<dbReference type="PANTHER" id="PTHR45964:SF5">
    <property type="entry name" value="WSCD FAMILY MEMBER CG9164"/>
    <property type="match status" value="1"/>
</dbReference>
<accession>A0A8H6VT06</accession>
<evidence type="ECO:0000256" key="2">
    <source>
        <dbReference type="SAM" id="MobiDB-lite"/>
    </source>
</evidence>
<dbReference type="PANTHER" id="PTHR45964">
    <property type="entry name" value="WSCD FAMILY MEMBER CG9164"/>
    <property type="match status" value="1"/>
</dbReference>
<protein>
    <recommendedName>
        <fullName evidence="4">WSC domain-containing protein</fullName>
    </recommendedName>
</protein>
<dbReference type="AlphaFoldDB" id="A0A8H6VT06"/>
<dbReference type="InterPro" id="IPR051589">
    <property type="entry name" value="Sialate-O-sulfotransferase"/>
</dbReference>
<reference evidence="5" key="1">
    <citation type="submission" date="2020-05" db="EMBL/GenBank/DDBJ databases">
        <title>Mycena genomes resolve the evolution of fungal bioluminescence.</title>
        <authorList>
            <person name="Tsai I.J."/>
        </authorList>
    </citation>
    <scope>NUCLEOTIDE SEQUENCE</scope>
    <source>
        <strain evidence="5">110903Hualien_Pintung</strain>
    </source>
</reference>
<evidence type="ECO:0000313" key="6">
    <source>
        <dbReference type="Proteomes" id="UP000613580"/>
    </source>
</evidence>
<feature type="compositionally biased region" description="Polar residues" evidence="2">
    <location>
        <begin position="574"/>
        <end position="583"/>
    </location>
</feature>
<gene>
    <name evidence="5" type="ORF">HMN09_01266500</name>
</gene>
<feature type="compositionally biased region" description="Polar residues" evidence="2">
    <location>
        <begin position="671"/>
        <end position="681"/>
    </location>
</feature>
<feature type="compositionally biased region" description="Low complexity" evidence="2">
    <location>
        <begin position="742"/>
        <end position="753"/>
    </location>
</feature>
<proteinExistence type="predicted"/>
<dbReference type="Pfam" id="PF01822">
    <property type="entry name" value="WSC"/>
    <property type="match status" value="1"/>
</dbReference>
<sequence>MAVFPPQLRPRFVANMLSVAFVLALAASAHALARPRATTTWTNNGCYTDTSTSRTLAGASYSSASMTVESCQSFCSSGGYNLAGVEYGSQCYCDYAIQASAAVAAPSSCGMPCAGDSSESCGAGNFIDVYWNGQPLPTAPETVGGWKYEGCFPDSATARAMPHQQFLSTGVTIESICWRMLAGLPAATPLSSASCATACTANTSEFCGGLNKLTVYANATASPQTCLSSTLSAAFNLQAVYVTPPATGATTLGLHVFIVNTVPMTSYDILTTGGSTFTSETLTNGGIKASSASSPELFAASIAVTAGESPTFVSEEFLPASPNAYCVMDNPFLGPSGPQVLAVNGRSDLWALCTNSTAGGRLDLVYSPVAGHPGDGDDETLLTTQSQNYGPTVSIRVRATHVLLISGPSTSEFQDTVLSAKFKGLVTGAIKRAKLEEKSELISYKHFVEDLDLGDSFTTTLIDILVQEMAARRLRTNPSDRRLITDQTAKSLRLLSTPLRIYHERRSANRRRMSEYLTAPPEELDMEEEDELATDPTPLPEGVRVNSELFDAYTSGWASSRSRAAAPTPPLSDETASPPSLFSVSDAWGRQAATSSPLTRQPSIRRLPRSRTTEFNNFTAHRRTSAREFHGTPTASDERSTSSTRTSRRFFPLTRRPPSLQWVEPPVIGEASSSRSSTTPEPISFPTFFTDVDPALYSYPSPSQASTEREPRPRLRRGGVRPPESILFLGGDSRSASDDEAAPAPATVPAPEARSYPTPGSSVGEPA</sequence>
<evidence type="ECO:0000256" key="3">
    <source>
        <dbReference type="SAM" id="SignalP"/>
    </source>
</evidence>
<feature type="signal peptide" evidence="3">
    <location>
        <begin position="1"/>
        <end position="31"/>
    </location>
</feature>
<evidence type="ECO:0000256" key="1">
    <source>
        <dbReference type="ARBA" id="ARBA00022737"/>
    </source>
</evidence>
<keyword evidence="6" id="KW-1185">Reference proteome</keyword>
<evidence type="ECO:0000259" key="4">
    <source>
        <dbReference type="PROSITE" id="PS51212"/>
    </source>
</evidence>
<organism evidence="5 6">
    <name type="scientific">Mycena chlorophos</name>
    <name type="common">Agaric fungus</name>
    <name type="synonym">Agaricus chlorophos</name>
    <dbReference type="NCBI Taxonomy" id="658473"/>
    <lineage>
        <taxon>Eukaryota</taxon>
        <taxon>Fungi</taxon>
        <taxon>Dikarya</taxon>
        <taxon>Basidiomycota</taxon>
        <taxon>Agaricomycotina</taxon>
        <taxon>Agaricomycetes</taxon>
        <taxon>Agaricomycetidae</taxon>
        <taxon>Agaricales</taxon>
        <taxon>Marasmiineae</taxon>
        <taxon>Mycenaceae</taxon>
        <taxon>Mycena</taxon>
    </lineage>
</organism>
<keyword evidence="3" id="KW-0732">Signal</keyword>
<feature type="compositionally biased region" description="Polar residues" evidence="2">
    <location>
        <begin position="592"/>
        <end position="602"/>
    </location>
</feature>
<feature type="region of interest" description="Disordered" evidence="2">
    <location>
        <begin position="558"/>
        <end position="767"/>
    </location>
</feature>
<feature type="compositionally biased region" description="Acidic residues" evidence="2">
    <location>
        <begin position="522"/>
        <end position="533"/>
    </location>
</feature>
<comment type="caution">
    <text evidence="5">The sequence shown here is derived from an EMBL/GenBank/DDBJ whole genome shotgun (WGS) entry which is preliminary data.</text>
</comment>
<evidence type="ECO:0000313" key="5">
    <source>
        <dbReference type="EMBL" id="KAF7290881.1"/>
    </source>
</evidence>
<feature type="compositionally biased region" description="Low complexity" evidence="2">
    <location>
        <begin position="641"/>
        <end position="660"/>
    </location>
</feature>
<feature type="compositionally biased region" description="Basic and acidic residues" evidence="2">
    <location>
        <begin position="625"/>
        <end position="640"/>
    </location>
</feature>
<keyword evidence="1" id="KW-0677">Repeat</keyword>
<dbReference type="InterPro" id="IPR002889">
    <property type="entry name" value="WSC_carb-bd"/>
</dbReference>
<dbReference type="PROSITE" id="PS51212">
    <property type="entry name" value="WSC"/>
    <property type="match status" value="1"/>
</dbReference>
<dbReference type="OrthoDB" id="5985073at2759"/>
<name>A0A8H6VT06_MYCCL</name>
<feature type="chain" id="PRO_5034076701" description="WSC domain-containing protein" evidence="3">
    <location>
        <begin position="32"/>
        <end position="767"/>
    </location>
</feature>
<dbReference type="EMBL" id="JACAZE010000025">
    <property type="protein sequence ID" value="KAF7290881.1"/>
    <property type="molecule type" value="Genomic_DNA"/>
</dbReference>
<feature type="region of interest" description="Disordered" evidence="2">
    <location>
        <begin position="512"/>
        <end position="544"/>
    </location>
</feature>
<dbReference type="SMART" id="SM00321">
    <property type="entry name" value="WSC"/>
    <property type="match status" value="2"/>
</dbReference>